<reference evidence="16" key="1">
    <citation type="journal article" date="2014" name="Int. J. Syst. Evol. Microbiol.">
        <title>Complete genome sequence of Corynebacterium casei LMG S-19264T (=DSM 44701T), isolated from a smear-ripened cheese.</title>
        <authorList>
            <consortium name="US DOE Joint Genome Institute (JGI-PGF)"/>
            <person name="Walter F."/>
            <person name="Albersmeier A."/>
            <person name="Kalinowski J."/>
            <person name="Ruckert C."/>
        </authorList>
    </citation>
    <scope>NUCLEOTIDE SEQUENCE</scope>
    <source>
        <strain evidence="16">CGMCC 1.12181</strain>
    </source>
</reference>
<dbReference type="GO" id="GO:0046872">
    <property type="term" value="F:metal ion binding"/>
    <property type="evidence" value="ECO:0007669"/>
    <property type="project" value="UniProtKB-KW"/>
</dbReference>
<dbReference type="InterPro" id="IPR005760">
    <property type="entry name" value="A/G_AdeGlyc_MutY"/>
</dbReference>
<keyword evidence="11" id="KW-0408">Iron</keyword>
<dbReference type="CDD" id="cd00056">
    <property type="entry name" value="ENDO3c"/>
    <property type="match status" value="1"/>
</dbReference>
<dbReference type="PROSITE" id="PS01155">
    <property type="entry name" value="ENDONUCLEASE_III_2"/>
    <property type="match status" value="1"/>
</dbReference>
<evidence type="ECO:0000256" key="13">
    <source>
        <dbReference type="ARBA" id="ARBA00023204"/>
    </source>
</evidence>
<dbReference type="InterPro" id="IPR015797">
    <property type="entry name" value="NUDIX_hydrolase-like_dom_sf"/>
</dbReference>
<evidence type="ECO:0000313" key="17">
    <source>
        <dbReference type="Proteomes" id="UP000605253"/>
    </source>
</evidence>
<proteinExistence type="inferred from homology"/>
<evidence type="ECO:0000313" key="16">
    <source>
        <dbReference type="EMBL" id="GGF94736.1"/>
    </source>
</evidence>
<evidence type="ECO:0000256" key="12">
    <source>
        <dbReference type="ARBA" id="ARBA00023014"/>
    </source>
</evidence>
<keyword evidence="17" id="KW-1185">Reference proteome</keyword>
<evidence type="ECO:0000256" key="1">
    <source>
        <dbReference type="ARBA" id="ARBA00000843"/>
    </source>
</evidence>
<dbReference type="InterPro" id="IPR000445">
    <property type="entry name" value="HhH_motif"/>
</dbReference>
<evidence type="ECO:0000256" key="14">
    <source>
        <dbReference type="ARBA" id="ARBA00023295"/>
    </source>
</evidence>
<feature type="domain" description="HhH-GPD" evidence="15">
    <location>
        <begin position="41"/>
        <end position="192"/>
    </location>
</feature>
<evidence type="ECO:0000256" key="3">
    <source>
        <dbReference type="ARBA" id="ARBA00002933"/>
    </source>
</evidence>
<dbReference type="InterPro" id="IPR023170">
    <property type="entry name" value="HhH_base_excis_C"/>
</dbReference>
<dbReference type="RefSeq" id="WP_188365102.1">
    <property type="nucleotide sequence ID" value="NZ_BAABJF010000002.1"/>
</dbReference>
<keyword evidence="7" id="KW-0004">4Fe-4S</keyword>
<comment type="function">
    <text evidence="3">Adenine glycosylase active on G-A mispairs. MutY also corrects error-prone DNA synthesis past GO lesions which are due to the oxidatively damaged form of guanine: 7,8-dihydro-8-oxoguanine (8-oxo-dGTP).</text>
</comment>
<comment type="caution">
    <text evidence="16">The sequence shown here is derived from an EMBL/GenBank/DDBJ whole genome shotgun (WGS) entry which is preliminary data.</text>
</comment>
<dbReference type="SMART" id="SM00478">
    <property type="entry name" value="ENDO3c"/>
    <property type="match status" value="1"/>
</dbReference>
<evidence type="ECO:0000256" key="8">
    <source>
        <dbReference type="ARBA" id="ARBA00022723"/>
    </source>
</evidence>
<sequence>MANETDGDFSARIIAWQLENGRHHLPWQGDNPYYVWLSEIMLQQTQVVKVIDYFNRFIEAFPTLTDLASADEQSVMALWSGLGYYNRARNLHKAARCCVEKHHGQLPDNMTDLMALPGIGRTTAAAIMSLAFNRPEPILDGNVKRVLARYFKVTGEPNSGPTLKKLWQLAEQQQTSENPRAYSQGLMDLGATLCTKHRPKCTLCPLHSDCLAYQDDVIKHYPEKKKKPKVKAVDLYLYLGFAQNKPELVKRDDTGIWSKMWFLPEFESKKALRQSYPDSQHLASIQHVLTHRRLTMHIFIDGNDKARQKPIQRDNLLTLPHPSALTHILDYYDNHHLP</sequence>
<evidence type="ECO:0000259" key="15">
    <source>
        <dbReference type="SMART" id="SM00478"/>
    </source>
</evidence>
<evidence type="ECO:0000256" key="6">
    <source>
        <dbReference type="ARBA" id="ARBA00022023"/>
    </source>
</evidence>
<dbReference type="Gene3D" id="1.10.1670.10">
    <property type="entry name" value="Helix-hairpin-Helix base-excision DNA repair enzymes (C-terminal)"/>
    <property type="match status" value="1"/>
</dbReference>
<dbReference type="GO" id="GO:0032357">
    <property type="term" value="F:oxidized purine DNA binding"/>
    <property type="evidence" value="ECO:0007669"/>
    <property type="project" value="TreeGrafter"/>
</dbReference>
<dbReference type="InterPro" id="IPR029119">
    <property type="entry name" value="MutY_C"/>
</dbReference>
<dbReference type="Gene3D" id="1.10.340.30">
    <property type="entry name" value="Hypothetical protein, domain 2"/>
    <property type="match status" value="1"/>
</dbReference>
<evidence type="ECO:0000256" key="10">
    <source>
        <dbReference type="ARBA" id="ARBA00022801"/>
    </source>
</evidence>
<dbReference type="GO" id="GO:0034039">
    <property type="term" value="F:8-oxo-7,8-dihydroguanine DNA N-glycosylase activity"/>
    <property type="evidence" value="ECO:0007669"/>
    <property type="project" value="TreeGrafter"/>
</dbReference>
<evidence type="ECO:0000256" key="11">
    <source>
        <dbReference type="ARBA" id="ARBA00023004"/>
    </source>
</evidence>
<dbReference type="Gene3D" id="3.90.79.10">
    <property type="entry name" value="Nucleoside Triphosphate Pyrophosphohydrolase"/>
    <property type="match status" value="1"/>
</dbReference>
<dbReference type="EMBL" id="BMEO01000005">
    <property type="protein sequence ID" value="GGF94736.1"/>
    <property type="molecule type" value="Genomic_DNA"/>
</dbReference>
<evidence type="ECO:0000256" key="2">
    <source>
        <dbReference type="ARBA" id="ARBA00001966"/>
    </source>
</evidence>
<keyword evidence="12" id="KW-0411">Iron-sulfur</keyword>
<dbReference type="SUPFAM" id="SSF48150">
    <property type="entry name" value="DNA-glycosylase"/>
    <property type="match status" value="1"/>
</dbReference>
<keyword evidence="8" id="KW-0479">Metal-binding</keyword>
<evidence type="ECO:0000256" key="5">
    <source>
        <dbReference type="ARBA" id="ARBA00012045"/>
    </source>
</evidence>
<evidence type="ECO:0000256" key="7">
    <source>
        <dbReference type="ARBA" id="ARBA00022485"/>
    </source>
</evidence>
<dbReference type="GO" id="GO:0006284">
    <property type="term" value="P:base-excision repair"/>
    <property type="evidence" value="ECO:0007669"/>
    <property type="project" value="InterPro"/>
</dbReference>
<dbReference type="EC" id="3.2.2.31" evidence="5"/>
<gene>
    <name evidence="16" type="ORF">GCM10011365_15070</name>
</gene>
<dbReference type="GO" id="GO:0035485">
    <property type="term" value="F:adenine/guanine mispair binding"/>
    <property type="evidence" value="ECO:0007669"/>
    <property type="project" value="TreeGrafter"/>
</dbReference>
<dbReference type="Proteomes" id="UP000605253">
    <property type="component" value="Unassembled WGS sequence"/>
</dbReference>
<dbReference type="Pfam" id="PF14815">
    <property type="entry name" value="NUDIX_4"/>
    <property type="match status" value="1"/>
</dbReference>
<keyword evidence="10" id="KW-0378">Hydrolase</keyword>
<evidence type="ECO:0000256" key="9">
    <source>
        <dbReference type="ARBA" id="ARBA00022763"/>
    </source>
</evidence>
<dbReference type="FunFam" id="1.10.340.30:FF:000002">
    <property type="entry name" value="Adenine DNA glycosylase"/>
    <property type="match status" value="1"/>
</dbReference>
<dbReference type="Pfam" id="PF00633">
    <property type="entry name" value="HHH"/>
    <property type="match status" value="1"/>
</dbReference>
<dbReference type="InterPro" id="IPR044298">
    <property type="entry name" value="MIG/MutY"/>
</dbReference>
<dbReference type="NCBIfam" id="TIGR01084">
    <property type="entry name" value="mutY"/>
    <property type="match status" value="1"/>
</dbReference>
<dbReference type="InterPro" id="IPR003265">
    <property type="entry name" value="HhH-GPD_domain"/>
</dbReference>
<accession>A0A917CPD5</accession>
<dbReference type="PROSITE" id="PS00764">
    <property type="entry name" value="ENDONUCLEASE_III_1"/>
    <property type="match status" value="1"/>
</dbReference>
<dbReference type="InterPro" id="IPR004036">
    <property type="entry name" value="Endonuclease-III-like_CS2"/>
</dbReference>
<dbReference type="Pfam" id="PF00730">
    <property type="entry name" value="HhH-GPD"/>
    <property type="match status" value="1"/>
</dbReference>
<dbReference type="PANTHER" id="PTHR42944">
    <property type="entry name" value="ADENINE DNA GLYCOSYLASE"/>
    <property type="match status" value="1"/>
</dbReference>
<dbReference type="InterPro" id="IPR011257">
    <property type="entry name" value="DNA_glycosylase"/>
</dbReference>
<keyword evidence="14" id="KW-0326">Glycosidase</keyword>
<dbReference type="PANTHER" id="PTHR42944:SF1">
    <property type="entry name" value="ADENINE DNA GLYCOSYLASE"/>
    <property type="match status" value="1"/>
</dbReference>
<dbReference type="GO" id="GO:0000701">
    <property type="term" value="F:purine-specific mismatch base pair DNA N-glycosylase activity"/>
    <property type="evidence" value="ECO:0007669"/>
    <property type="project" value="UniProtKB-EC"/>
</dbReference>
<comment type="similarity">
    <text evidence="4">Belongs to the Nth/MutY family.</text>
</comment>
<dbReference type="GO" id="GO:0051539">
    <property type="term" value="F:4 iron, 4 sulfur cluster binding"/>
    <property type="evidence" value="ECO:0007669"/>
    <property type="project" value="UniProtKB-KW"/>
</dbReference>
<comment type="cofactor">
    <cofactor evidence="2">
        <name>[4Fe-4S] cluster</name>
        <dbReference type="ChEBI" id="CHEBI:49883"/>
    </cofactor>
</comment>
<reference evidence="16" key="2">
    <citation type="submission" date="2020-09" db="EMBL/GenBank/DDBJ databases">
        <authorList>
            <person name="Sun Q."/>
            <person name="Zhou Y."/>
        </authorList>
    </citation>
    <scope>NUCLEOTIDE SEQUENCE</scope>
    <source>
        <strain evidence="16">CGMCC 1.12181</strain>
    </source>
</reference>
<keyword evidence="13" id="KW-0234">DNA repair</keyword>
<dbReference type="GO" id="GO:0006298">
    <property type="term" value="P:mismatch repair"/>
    <property type="evidence" value="ECO:0007669"/>
    <property type="project" value="TreeGrafter"/>
</dbReference>
<dbReference type="AlphaFoldDB" id="A0A917CPD5"/>
<keyword evidence="9" id="KW-0227">DNA damage</keyword>
<protein>
    <recommendedName>
        <fullName evidence="6">Adenine DNA glycosylase</fullName>
        <ecNumber evidence="5">3.2.2.31</ecNumber>
    </recommendedName>
</protein>
<dbReference type="SUPFAM" id="SSF55811">
    <property type="entry name" value="Nudix"/>
    <property type="match status" value="1"/>
</dbReference>
<evidence type="ECO:0000256" key="4">
    <source>
        <dbReference type="ARBA" id="ARBA00008343"/>
    </source>
</evidence>
<organism evidence="16 17">
    <name type="scientific">Marinicella pacifica</name>
    <dbReference type="NCBI Taxonomy" id="1171543"/>
    <lineage>
        <taxon>Bacteria</taxon>
        <taxon>Pseudomonadati</taxon>
        <taxon>Pseudomonadota</taxon>
        <taxon>Gammaproteobacteria</taxon>
        <taxon>Lysobacterales</taxon>
        <taxon>Marinicellaceae</taxon>
        <taxon>Marinicella</taxon>
    </lineage>
</organism>
<comment type="catalytic activity">
    <reaction evidence="1">
        <text>Hydrolyzes free adenine bases from 7,8-dihydro-8-oxoguanine:adenine mismatched double-stranded DNA, leaving an apurinic site.</text>
        <dbReference type="EC" id="3.2.2.31"/>
    </reaction>
</comment>
<name>A0A917CPD5_9GAMM</name>
<dbReference type="InterPro" id="IPR004035">
    <property type="entry name" value="Endouclease-III_FeS-bd_BS"/>
</dbReference>